<gene>
    <name evidence="3" type="ORF">Pmar_PMAR027423</name>
</gene>
<feature type="region of interest" description="Disordered" evidence="1">
    <location>
        <begin position="13"/>
        <end position="139"/>
    </location>
</feature>
<sequence length="208" mass="21116">MDPPAPETLLYLGALDEEGDLTESGRNMADSPVEPQMVPAAIMSSSEKPSRKSRRIRGMSATSEDAAAAAAASAADEAFPEGFSSSHSSSSLLGAPVQETQPPPPPPPPVASPQSPQIGTGAAAAVDVGPNLSGVDPVFDSPQMIEEVRGLEEALAASAAPVSGEAEGPVPSTELPPGLSFTSMLLTGLINLEATVNILSSKMDRMLG</sequence>
<dbReference type="AlphaFoldDB" id="C5KLR7"/>
<protein>
    <recommendedName>
        <fullName evidence="2">Helicase associated domain-containing protein</fullName>
    </recommendedName>
</protein>
<accession>C5KLR7</accession>
<dbReference type="Gene3D" id="1.20.120.1080">
    <property type="match status" value="1"/>
</dbReference>
<dbReference type="InParanoid" id="C5KLR7"/>
<dbReference type="GeneID" id="9045265"/>
<dbReference type="Proteomes" id="UP000007800">
    <property type="component" value="Unassembled WGS sequence"/>
</dbReference>
<name>C5KLR7_PERM5</name>
<feature type="domain" description="Helicase associated" evidence="2">
    <location>
        <begin position="7"/>
        <end position="30"/>
    </location>
</feature>
<reference evidence="3 4" key="1">
    <citation type="submission" date="2008-07" db="EMBL/GenBank/DDBJ databases">
        <authorList>
            <person name="El-Sayed N."/>
            <person name="Caler E."/>
            <person name="Inman J."/>
            <person name="Amedeo P."/>
            <person name="Hass B."/>
            <person name="Wortman J."/>
        </authorList>
    </citation>
    <scope>NUCLEOTIDE SEQUENCE [LARGE SCALE GENOMIC DNA]</scope>
    <source>
        <strain evidence="4">ATCC 50983 / TXsc</strain>
    </source>
</reference>
<feature type="compositionally biased region" description="Low complexity" evidence="1">
    <location>
        <begin position="84"/>
        <end position="100"/>
    </location>
</feature>
<feature type="compositionally biased region" description="Pro residues" evidence="1">
    <location>
        <begin position="101"/>
        <end position="111"/>
    </location>
</feature>
<dbReference type="InterPro" id="IPR048333">
    <property type="entry name" value="HA2_WH"/>
</dbReference>
<proteinExistence type="predicted"/>
<evidence type="ECO:0000313" key="3">
    <source>
        <dbReference type="EMBL" id="EER14561.1"/>
    </source>
</evidence>
<keyword evidence="4" id="KW-1185">Reference proteome</keyword>
<dbReference type="Pfam" id="PF04408">
    <property type="entry name" value="WHD_HA2"/>
    <property type="match status" value="1"/>
</dbReference>
<evidence type="ECO:0000259" key="2">
    <source>
        <dbReference type="Pfam" id="PF04408"/>
    </source>
</evidence>
<dbReference type="RefSeq" id="XP_002782766.1">
    <property type="nucleotide sequence ID" value="XM_002782720.1"/>
</dbReference>
<organism evidence="4">
    <name type="scientific">Perkinsus marinus (strain ATCC 50983 / TXsc)</name>
    <dbReference type="NCBI Taxonomy" id="423536"/>
    <lineage>
        <taxon>Eukaryota</taxon>
        <taxon>Sar</taxon>
        <taxon>Alveolata</taxon>
        <taxon>Perkinsozoa</taxon>
        <taxon>Perkinsea</taxon>
        <taxon>Perkinsida</taxon>
        <taxon>Perkinsidae</taxon>
        <taxon>Perkinsus</taxon>
    </lineage>
</organism>
<feature type="compositionally biased region" description="Low complexity" evidence="1">
    <location>
        <begin position="63"/>
        <end position="77"/>
    </location>
</feature>
<evidence type="ECO:0000256" key="1">
    <source>
        <dbReference type="SAM" id="MobiDB-lite"/>
    </source>
</evidence>
<evidence type="ECO:0000313" key="4">
    <source>
        <dbReference type="Proteomes" id="UP000007800"/>
    </source>
</evidence>
<dbReference type="EMBL" id="GG674152">
    <property type="protein sequence ID" value="EER14561.1"/>
    <property type="molecule type" value="Genomic_DNA"/>
</dbReference>